<evidence type="ECO:0000313" key="1">
    <source>
        <dbReference type="EMBL" id="OAY23720.1"/>
    </source>
</evidence>
<dbReference type="Gene3D" id="1.10.600.10">
    <property type="entry name" value="Farnesyl Diphosphate Synthase"/>
    <property type="match status" value="1"/>
</dbReference>
<accession>A0A2C9U2Y5</accession>
<name>A0A2C9U2Y5_MANES</name>
<dbReference type="InterPro" id="IPR008949">
    <property type="entry name" value="Isoprenoid_synthase_dom_sf"/>
</dbReference>
<proteinExistence type="predicted"/>
<sequence>MAMEEENKHETIRLLADYPPTVWGYTFASISSHDSEFQLYTKQVELLKEKMKDMLVQPAKDLIQKN</sequence>
<protein>
    <submittedName>
        <fullName evidence="1">Uncharacterized protein</fullName>
    </submittedName>
</protein>
<organism evidence="1">
    <name type="scientific">Manihot esculenta</name>
    <name type="common">Cassava</name>
    <name type="synonym">Jatropha manihot</name>
    <dbReference type="NCBI Taxonomy" id="3983"/>
    <lineage>
        <taxon>Eukaryota</taxon>
        <taxon>Viridiplantae</taxon>
        <taxon>Streptophyta</taxon>
        <taxon>Embryophyta</taxon>
        <taxon>Tracheophyta</taxon>
        <taxon>Spermatophyta</taxon>
        <taxon>Magnoliopsida</taxon>
        <taxon>eudicotyledons</taxon>
        <taxon>Gunneridae</taxon>
        <taxon>Pentapetalae</taxon>
        <taxon>rosids</taxon>
        <taxon>fabids</taxon>
        <taxon>Malpighiales</taxon>
        <taxon>Euphorbiaceae</taxon>
        <taxon>Crotonoideae</taxon>
        <taxon>Manihoteae</taxon>
        <taxon>Manihot</taxon>
    </lineage>
</organism>
<dbReference type="AlphaFoldDB" id="A0A2C9U2Y5"/>
<gene>
    <name evidence="1" type="ORF">MANES_18G101700</name>
</gene>
<dbReference type="EMBL" id="CM004404">
    <property type="protein sequence ID" value="OAY23720.1"/>
    <property type="molecule type" value="Genomic_DNA"/>
</dbReference>
<reference evidence="1" key="1">
    <citation type="submission" date="2016-02" db="EMBL/GenBank/DDBJ databases">
        <title>WGS assembly of Manihot esculenta.</title>
        <authorList>
            <person name="Bredeson J.V."/>
            <person name="Prochnik S.E."/>
            <person name="Lyons J.B."/>
            <person name="Schmutz J."/>
            <person name="Grimwood J."/>
            <person name="Vrebalov J."/>
            <person name="Bart R.S."/>
            <person name="Amuge T."/>
            <person name="Ferguson M.E."/>
            <person name="Green R."/>
            <person name="Putnam N."/>
            <person name="Stites J."/>
            <person name="Rounsley S."/>
            <person name="Rokhsar D.S."/>
        </authorList>
    </citation>
    <scope>NUCLEOTIDE SEQUENCE [LARGE SCALE GENOMIC DNA]</scope>
    <source>
        <tissue evidence="1">Leaf</tissue>
    </source>
</reference>